<protein>
    <recommendedName>
        <fullName evidence="5">Late embryogenesis abundant protein LEA-2 subgroup domain-containing protein</fullName>
    </recommendedName>
</protein>
<dbReference type="AlphaFoldDB" id="A0A151R1M9"/>
<dbReference type="PANTHER" id="PTHR31234">
    <property type="entry name" value="LATE EMBRYOGENESIS ABUNDANT (LEA) HYDROXYPROLINE-RICH GLYCOPROTEIN FAMILY"/>
    <property type="match status" value="1"/>
</dbReference>
<accession>A0A151R1M9</accession>
<dbReference type="GO" id="GO:0005886">
    <property type="term" value="C:plasma membrane"/>
    <property type="evidence" value="ECO:0007669"/>
    <property type="project" value="TreeGrafter"/>
</dbReference>
<keyword evidence="4" id="KW-1185">Reference proteome</keyword>
<evidence type="ECO:0000256" key="2">
    <source>
        <dbReference type="ARBA" id="ARBA00023136"/>
    </source>
</evidence>
<name>A0A151R1M9_CAJCA</name>
<evidence type="ECO:0000256" key="1">
    <source>
        <dbReference type="ARBA" id="ARBA00004370"/>
    </source>
</evidence>
<dbReference type="STRING" id="3821.A0A151R1M9"/>
<dbReference type="SUPFAM" id="SSF117070">
    <property type="entry name" value="LEA14-like"/>
    <property type="match status" value="1"/>
</dbReference>
<evidence type="ECO:0008006" key="5">
    <source>
        <dbReference type="Google" id="ProtNLM"/>
    </source>
</evidence>
<reference evidence="3" key="1">
    <citation type="journal article" date="2012" name="Nat. Biotechnol.">
        <title>Draft genome sequence of pigeonpea (Cajanus cajan), an orphan legume crop of resource-poor farmers.</title>
        <authorList>
            <person name="Varshney R.K."/>
            <person name="Chen W."/>
            <person name="Li Y."/>
            <person name="Bharti A.K."/>
            <person name="Saxena R.K."/>
            <person name="Schlueter J.A."/>
            <person name="Donoghue M.T."/>
            <person name="Azam S."/>
            <person name="Fan G."/>
            <person name="Whaley A.M."/>
            <person name="Farmer A.D."/>
            <person name="Sheridan J."/>
            <person name="Iwata A."/>
            <person name="Tuteja R."/>
            <person name="Penmetsa R.V."/>
            <person name="Wu W."/>
            <person name="Upadhyaya H.D."/>
            <person name="Yang S.P."/>
            <person name="Shah T."/>
            <person name="Saxena K.B."/>
            <person name="Michael T."/>
            <person name="McCombie W.R."/>
            <person name="Yang B."/>
            <person name="Zhang G."/>
            <person name="Yang H."/>
            <person name="Wang J."/>
            <person name="Spillane C."/>
            <person name="Cook D.R."/>
            <person name="May G.D."/>
            <person name="Xu X."/>
            <person name="Jackson S.A."/>
        </authorList>
    </citation>
    <scope>NUCLEOTIDE SEQUENCE [LARGE SCALE GENOMIC DNA]</scope>
</reference>
<gene>
    <name evidence="3" type="ORF">KK1_042370</name>
</gene>
<comment type="subcellular location">
    <subcellularLocation>
        <location evidence="1">Membrane</location>
    </subcellularLocation>
</comment>
<dbReference type="InterPro" id="IPR044839">
    <property type="entry name" value="NDR1-like"/>
</dbReference>
<dbReference type="Gramene" id="C.cajan_43531.t">
    <property type="protein sequence ID" value="C.cajan_43531.t.cds1"/>
    <property type="gene ID" value="C.cajan_43531"/>
</dbReference>
<keyword evidence="2" id="KW-0472">Membrane</keyword>
<dbReference type="Proteomes" id="UP000075243">
    <property type="component" value="Unassembled WGS sequence"/>
</dbReference>
<sequence length="170" mass="19046">MLWIVIKPVLPSFQLNSVTVSSLSTTSDGDLTATFDVAVNSRNPNANLTLSCESLEVTVWFGHRTIASASVGPFWLEGASESPVRARFGVDRKMFPRGVVNGVAQQQARGYVDFRVTLLARVRFWWHGAVRTRVRPLTFECYPLNIVFHSDDDNNSDTGRMEAPYECYVI</sequence>
<evidence type="ECO:0000313" key="4">
    <source>
        <dbReference type="Proteomes" id="UP000075243"/>
    </source>
</evidence>
<dbReference type="GO" id="GO:0098542">
    <property type="term" value="P:defense response to other organism"/>
    <property type="evidence" value="ECO:0007669"/>
    <property type="project" value="InterPro"/>
</dbReference>
<evidence type="ECO:0000313" key="3">
    <source>
        <dbReference type="EMBL" id="KYP36501.1"/>
    </source>
</evidence>
<proteinExistence type="predicted"/>
<organism evidence="3 4">
    <name type="scientific">Cajanus cajan</name>
    <name type="common">Pigeon pea</name>
    <name type="synonym">Cajanus indicus</name>
    <dbReference type="NCBI Taxonomy" id="3821"/>
    <lineage>
        <taxon>Eukaryota</taxon>
        <taxon>Viridiplantae</taxon>
        <taxon>Streptophyta</taxon>
        <taxon>Embryophyta</taxon>
        <taxon>Tracheophyta</taxon>
        <taxon>Spermatophyta</taxon>
        <taxon>Magnoliopsida</taxon>
        <taxon>eudicotyledons</taxon>
        <taxon>Gunneridae</taxon>
        <taxon>Pentapetalae</taxon>
        <taxon>rosids</taxon>
        <taxon>fabids</taxon>
        <taxon>Fabales</taxon>
        <taxon>Fabaceae</taxon>
        <taxon>Papilionoideae</taxon>
        <taxon>50 kb inversion clade</taxon>
        <taxon>NPAAA clade</taxon>
        <taxon>indigoferoid/millettioid clade</taxon>
        <taxon>Phaseoleae</taxon>
        <taxon>Cajanus</taxon>
    </lineage>
</organism>
<dbReference type="PANTHER" id="PTHR31234:SF55">
    <property type="entry name" value="LATE EMBRYOGENESIS ABUNDANT (LEA) HYDROXYPROLINE-RICH GLYCOPROTEIN FAMILY"/>
    <property type="match status" value="1"/>
</dbReference>
<dbReference type="EMBL" id="KQ484207">
    <property type="protein sequence ID" value="KYP36501.1"/>
    <property type="molecule type" value="Genomic_DNA"/>
</dbReference>